<evidence type="ECO:0000256" key="12">
    <source>
        <dbReference type="ARBA" id="ARBA00023317"/>
    </source>
</evidence>
<keyword evidence="8" id="KW-0418">Kinase</keyword>
<dbReference type="InterPro" id="IPR015795">
    <property type="entry name" value="Pyrv_Knase_C"/>
</dbReference>
<evidence type="ECO:0000256" key="4">
    <source>
        <dbReference type="ARBA" id="ARBA00012142"/>
    </source>
</evidence>
<evidence type="ECO:0000256" key="11">
    <source>
        <dbReference type="ARBA" id="ARBA00023152"/>
    </source>
</evidence>
<keyword evidence="11" id="KW-0324">Glycolysis</keyword>
<dbReference type="Gene3D" id="3.20.20.60">
    <property type="entry name" value="Phosphoenolpyruvate-binding domains"/>
    <property type="match status" value="2"/>
</dbReference>
<evidence type="ECO:0000256" key="2">
    <source>
        <dbReference type="ARBA" id="ARBA00004997"/>
    </source>
</evidence>
<dbReference type="GO" id="GO:0030955">
    <property type="term" value="F:potassium ion binding"/>
    <property type="evidence" value="ECO:0007669"/>
    <property type="project" value="InterPro"/>
</dbReference>
<dbReference type="InterPro" id="IPR015793">
    <property type="entry name" value="Pyrv_Knase_brl"/>
</dbReference>
<evidence type="ECO:0000259" key="14">
    <source>
        <dbReference type="Pfam" id="PF02887"/>
    </source>
</evidence>
<gene>
    <name evidence="15" type="ORF">EGYM00392_LOCUS1280</name>
</gene>
<dbReference type="AlphaFoldDB" id="A0A7S1N125"/>
<evidence type="ECO:0000256" key="1">
    <source>
        <dbReference type="ARBA" id="ARBA00001958"/>
    </source>
</evidence>
<dbReference type="Pfam" id="PF00224">
    <property type="entry name" value="PK"/>
    <property type="match status" value="2"/>
</dbReference>
<proteinExistence type="inferred from homology"/>
<dbReference type="Gene3D" id="2.40.33.10">
    <property type="entry name" value="PK beta-barrel domain-like"/>
    <property type="match status" value="1"/>
</dbReference>
<reference evidence="15" key="1">
    <citation type="submission" date="2021-01" db="EMBL/GenBank/DDBJ databases">
        <authorList>
            <person name="Corre E."/>
            <person name="Pelletier E."/>
            <person name="Niang G."/>
            <person name="Scheremetjew M."/>
            <person name="Finn R."/>
            <person name="Kale V."/>
            <person name="Holt S."/>
            <person name="Cochrane G."/>
            <person name="Meng A."/>
            <person name="Brown T."/>
            <person name="Cohen L."/>
        </authorList>
    </citation>
    <scope>NUCLEOTIDE SEQUENCE</scope>
    <source>
        <strain evidence="15">NIES-381</strain>
    </source>
</reference>
<dbReference type="InterPro" id="IPR015813">
    <property type="entry name" value="Pyrv/PenolPyrv_kinase-like_dom"/>
</dbReference>
<accession>A0A7S1N125</accession>
<sequence>MSSPEYDMALYLQNHKVPYLIDEMIIGMEKSRPQDVLSYMKKWIDDKQKTGGHTAVLPNTNIPQLTDAEKKELASFMPPGMGMLRRTGTVMEPSKVRDRSKGVALVTSELKHAAEIDISGKEDSMVGAKRMNGIICTIGPASDNVPTLIALMRAGLNIARLNFSHGSYESHTKTVNNVREAAKQAGRLIALALDTKGPEIRTGTRAGYVAGTAAIDIEYKAGTVVKVSSNPDDRAKCDETLMQVDYLNMPKVVEVGGKIFVDDGLLQLEITETGTDYVLISVADGIMVARGDLGIEIPPEKVFIAQKYMISNCNLVGKPVVCATQMLETMTKNPRPTRAEVSDVCNAVLEGADCTMLSGETAKGKYPIEAVETMAKCGLQAQCALSMRSRFEDIRRAMVPPLPAQEVVAQSAVNTAFEICAAGIVVLSNTGKSARLLSKYRPHCPIFAVTHVPKNARQLNLSRGVFSVLTDEPKDKLDYDARIQAGINYGKLNGDLFPGDHVVVMHSDGNRPDAGANLVRVIQVR</sequence>
<dbReference type="EC" id="2.7.1.40" evidence="4"/>
<evidence type="ECO:0000256" key="5">
    <source>
        <dbReference type="ARBA" id="ARBA00022679"/>
    </source>
</evidence>
<feature type="domain" description="Pyruvate kinase C-terminal" evidence="14">
    <location>
        <begin position="406"/>
        <end position="522"/>
    </location>
</feature>
<feature type="domain" description="Pyruvate kinase barrel" evidence="13">
    <location>
        <begin position="131"/>
        <end position="277"/>
    </location>
</feature>
<keyword evidence="12" id="KW-0670">Pyruvate</keyword>
<evidence type="ECO:0000259" key="13">
    <source>
        <dbReference type="Pfam" id="PF00224"/>
    </source>
</evidence>
<evidence type="ECO:0000313" key="15">
    <source>
        <dbReference type="EMBL" id="CAD8990238.1"/>
    </source>
</evidence>
<dbReference type="InterPro" id="IPR040442">
    <property type="entry name" value="Pyrv_kinase-like_dom_sf"/>
</dbReference>
<keyword evidence="7" id="KW-0547">Nucleotide-binding</keyword>
<dbReference type="InterPro" id="IPR036918">
    <property type="entry name" value="Pyrv_Knase_C_sf"/>
</dbReference>
<feature type="domain" description="Pyruvate kinase barrel" evidence="13">
    <location>
        <begin position="280"/>
        <end position="371"/>
    </location>
</feature>
<dbReference type="GO" id="GO:0016301">
    <property type="term" value="F:kinase activity"/>
    <property type="evidence" value="ECO:0007669"/>
    <property type="project" value="UniProtKB-KW"/>
</dbReference>
<evidence type="ECO:0000256" key="10">
    <source>
        <dbReference type="ARBA" id="ARBA00022842"/>
    </source>
</evidence>
<dbReference type="EMBL" id="HBGA01003854">
    <property type="protein sequence ID" value="CAD8990238.1"/>
    <property type="molecule type" value="Transcribed_RNA"/>
</dbReference>
<organism evidence="15">
    <name type="scientific">Eutreptiella gymnastica</name>
    <dbReference type="NCBI Taxonomy" id="73025"/>
    <lineage>
        <taxon>Eukaryota</taxon>
        <taxon>Discoba</taxon>
        <taxon>Euglenozoa</taxon>
        <taxon>Euglenida</taxon>
        <taxon>Spirocuta</taxon>
        <taxon>Euglenophyceae</taxon>
        <taxon>Eutreptiales</taxon>
        <taxon>Eutreptiaceae</taxon>
        <taxon>Eutreptiella</taxon>
    </lineage>
</organism>
<keyword evidence="6" id="KW-0479">Metal-binding</keyword>
<comment type="similarity">
    <text evidence="3">Belongs to the pyruvate kinase family.</text>
</comment>
<keyword evidence="5" id="KW-0808">Transferase</keyword>
<dbReference type="PANTHER" id="PTHR11817">
    <property type="entry name" value="PYRUVATE KINASE"/>
    <property type="match status" value="1"/>
</dbReference>
<name>A0A7S1N125_9EUGL</name>
<dbReference type="Gene3D" id="3.40.1380.20">
    <property type="entry name" value="Pyruvate kinase, C-terminal domain"/>
    <property type="match status" value="1"/>
</dbReference>
<dbReference type="GO" id="GO:0005524">
    <property type="term" value="F:ATP binding"/>
    <property type="evidence" value="ECO:0007669"/>
    <property type="project" value="UniProtKB-KW"/>
</dbReference>
<dbReference type="SUPFAM" id="SSF51621">
    <property type="entry name" value="Phosphoenolpyruvate/pyruvate domain"/>
    <property type="match status" value="1"/>
</dbReference>
<keyword evidence="9" id="KW-0067">ATP-binding</keyword>
<dbReference type="InterPro" id="IPR015806">
    <property type="entry name" value="Pyrv_Knase_insert_dom_sf"/>
</dbReference>
<keyword evidence="10" id="KW-0460">Magnesium</keyword>
<dbReference type="GO" id="GO:0004743">
    <property type="term" value="F:pyruvate kinase activity"/>
    <property type="evidence" value="ECO:0007669"/>
    <property type="project" value="UniProtKB-EC"/>
</dbReference>
<dbReference type="SUPFAM" id="SSF52935">
    <property type="entry name" value="PK C-terminal domain-like"/>
    <property type="match status" value="1"/>
</dbReference>
<protein>
    <recommendedName>
        <fullName evidence="4">pyruvate kinase</fullName>
        <ecNumber evidence="4">2.7.1.40</ecNumber>
    </recommendedName>
</protein>
<comment type="pathway">
    <text evidence="2">Carbohydrate degradation; glycolysis; pyruvate from D-glyceraldehyde 3-phosphate: step 5/5.</text>
</comment>
<dbReference type="InterPro" id="IPR001697">
    <property type="entry name" value="Pyr_Knase"/>
</dbReference>
<evidence type="ECO:0000256" key="7">
    <source>
        <dbReference type="ARBA" id="ARBA00022741"/>
    </source>
</evidence>
<dbReference type="UniPathway" id="UPA00109">
    <property type="reaction ID" value="UER00188"/>
</dbReference>
<evidence type="ECO:0000256" key="9">
    <source>
        <dbReference type="ARBA" id="ARBA00022840"/>
    </source>
</evidence>
<dbReference type="Pfam" id="PF02887">
    <property type="entry name" value="PK_C"/>
    <property type="match status" value="1"/>
</dbReference>
<evidence type="ECO:0000256" key="8">
    <source>
        <dbReference type="ARBA" id="ARBA00022777"/>
    </source>
</evidence>
<evidence type="ECO:0000256" key="6">
    <source>
        <dbReference type="ARBA" id="ARBA00022723"/>
    </source>
</evidence>
<comment type="cofactor">
    <cofactor evidence="1">
        <name>K(+)</name>
        <dbReference type="ChEBI" id="CHEBI:29103"/>
    </cofactor>
</comment>
<dbReference type="GO" id="GO:0000287">
    <property type="term" value="F:magnesium ion binding"/>
    <property type="evidence" value="ECO:0007669"/>
    <property type="project" value="InterPro"/>
</dbReference>
<evidence type="ECO:0000256" key="3">
    <source>
        <dbReference type="ARBA" id="ARBA00008663"/>
    </source>
</evidence>